<dbReference type="InterPro" id="IPR043504">
    <property type="entry name" value="Peptidase_S1_PA_chymotrypsin"/>
</dbReference>
<keyword evidence="1 7" id="KW-0732">Signal</keyword>
<evidence type="ECO:0000256" key="2">
    <source>
        <dbReference type="ARBA" id="ARBA00023157"/>
    </source>
</evidence>
<evidence type="ECO:0000256" key="6">
    <source>
        <dbReference type="SAM" id="MobiDB-lite"/>
    </source>
</evidence>
<feature type="region of interest" description="Disordered" evidence="6">
    <location>
        <begin position="104"/>
        <end position="124"/>
    </location>
</feature>
<feature type="chain" id="PRO_5043002855" description="Peptidase S1 domain-containing protein" evidence="7">
    <location>
        <begin position="23"/>
        <end position="486"/>
    </location>
</feature>
<dbReference type="GO" id="GO:0004252">
    <property type="term" value="F:serine-type endopeptidase activity"/>
    <property type="evidence" value="ECO:0007669"/>
    <property type="project" value="InterPro"/>
</dbReference>
<evidence type="ECO:0000256" key="7">
    <source>
        <dbReference type="SAM" id="SignalP"/>
    </source>
</evidence>
<accession>A0AAN8Q5R7</accession>
<evidence type="ECO:0000313" key="9">
    <source>
        <dbReference type="EMBL" id="KAK6638908.1"/>
    </source>
</evidence>
<dbReference type="InterPro" id="IPR001254">
    <property type="entry name" value="Trypsin_dom"/>
</dbReference>
<dbReference type="Pfam" id="PF00089">
    <property type="entry name" value="Trypsin"/>
    <property type="match status" value="1"/>
</dbReference>
<dbReference type="EMBL" id="JAWJWE010000003">
    <property type="protein sequence ID" value="KAK6638908.1"/>
    <property type="molecule type" value="Genomic_DNA"/>
</dbReference>
<evidence type="ECO:0000259" key="8">
    <source>
        <dbReference type="PROSITE" id="PS50240"/>
    </source>
</evidence>
<feature type="domain" description="Peptidase S1" evidence="8">
    <location>
        <begin position="208"/>
        <end position="485"/>
    </location>
</feature>
<keyword evidence="2" id="KW-1015">Disulfide bond</keyword>
<dbReference type="PRINTS" id="PR00722">
    <property type="entry name" value="CHYMOTRYPSIN"/>
</dbReference>
<evidence type="ECO:0000256" key="3">
    <source>
        <dbReference type="ARBA" id="ARBA00023180"/>
    </source>
</evidence>
<dbReference type="PROSITE" id="PS00134">
    <property type="entry name" value="TRYPSIN_HIS"/>
    <property type="match status" value="1"/>
</dbReference>
<dbReference type="InterPro" id="IPR001314">
    <property type="entry name" value="Peptidase_S1A"/>
</dbReference>
<dbReference type="FunFam" id="2.40.10.10:FF:000028">
    <property type="entry name" value="Serine protease easter"/>
    <property type="match status" value="1"/>
</dbReference>
<keyword evidence="5" id="KW-0720">Serine protease</keyword>
<dbReference type="PROSITE" id="PS00135">
    <property type="entry name" value="TRYPSIN_SER"/>
    <property type="match status" value="1"/>
</dbReference>
<reference evidence="9 10" key="1">
    <citation type="submission" date="2023-10" db="EMBL/GenBank/DDBJ databases">
        <title>Genomes of two closely related lineages of the louse Polyplax serrata with different host specificities.</title>
        <authorList>
            <person name="Martinu J."/>
            <person name="Tarabai H."/>
            <person name="Stefka J."/>
            <person name="Hypsa V."/>
        </authorList>
    </citation>
    <scope>NUCLEOTIDE SEQUENCE [LARGE SCALE GENOMIC DNA]</scope>
    <source>
        <strain evidence="9">HR10_N</strain>
    </source>
</reference>
<dbReference type="PROSITE" id="PS50240">
    <property type="entry name" value="TRYPSIN_DOM"/>
    <property type="match status" value="1"/>
</dbReference>
<dbReference type="Gene3D" id="2.40.10.10">
    <property type="entry name" value="Trypsin-like serine proteases"/>
    <property type="match status" value="2"/>
</dbReference>
<dbReference type="InterPro" id="IPR051487">
    <property type="entry name" value="Ser/Thr_Proteases_Immune/Dev"/>
</dbReference>
<dbReference type="InterPro" id="IPR033116">
    <property type="entry name" value="TRYPSIN_SER"/>
</dbReference>
<dbReference type="GO" id="GO:0006508">
    <property type="term" value="P:proteolysis"/>
    <property type="evidence" value="ECO:0007669"/>
    <property type="project" value="UniProtKB-KW"/>
</dbReference>
<sequence length="486" mass="54207">MTVRWNCLVLSVFVLFIETVYGVQRTYVRVPTGSPCRCPYSCLTTIECARRHASQGTQEVLFQCGERGKICCPPVRHAFTVPVAEKGTNSYGFGDDCKEDGYQQDEGGSLVATTQPSPARTSTVRSYFHVPSGVYVHTDEILESQQKQHKSESAKPPSNPQKPPSNGRKPQPPPQNASKTKNSLSSHKNFRLLPSESHCGVNNFANRITEGEEVSLGEYPWMVLTGVKGKFSANHLDEGYDTSAHTVPNVTDRYGNYRWNCGGTLINGWYVLTAAHCLFVDNRTIEYVRLGEHNLTNETDCSREICLDRPEDVPISQVIPHEKWNTTTIKNDIALVRLSRNPLLLGKSNIYPICLPFDIKKLNVTPTSKFEVAGWGKTDWNADEGSDVLRKASISGVSQEECNICKDRKKQQYCPITDTQLCVQGWKAVDVCKGDSGGPLMVLRLNTYQVGITSFKGSEYCGAENIPSIFTKVESYLSWILDNIRE</sequence>
<keyword evidence="5" id="KW-0378">Hydrolase</keyword>
<evidence type="ECO:0000313" key="10">
    <source>
        <dbReference type="Proteomes" id="UP001372834"/>
    </source>
</evidence>
<comment type="caution">
    <text evidence="9">The sequence shown here is derived from an EMBL/GenBank/DDBJ whole genome shotgun (WGS) entry which is preliminary data.</text>
</comment>
<dbReference type="SMART" id="SM00020">
    <property type="entry name" value="Tryp_SPc"/>
    <property type="match status" value="1"/>
</dbReference>
<dbReference type="InterPro" id="IPR018114">
    <property type="entry name" value="TRYPSIN_HIS"/>
</dbReference>
<dbReference type="InterPro" id="IPR009003">
    <property type="entry name" value="Peptidase_S1_PA"/>
</dbReference>
<dbReference type="PANTHER" id="PTHR24256">
    <property type="entry name" value="TRYPTASE-RELATED"/>
    <property type="match status" value="1"/>
</dbReference>
<feature type="compositionally biased region" description="Polar residues" evidence="6">
    <location>
        <begin position="111"/>
        <end position="124"/>
    </location>
</feature>
<evidence type="ECO:0000256" key="4">
    <source>
        <dbReference type="ARBA" id="ARBA00024195"/>
    </source>
</evidence>
<dbReference type="CDD" id="cd00190">
    <property type="entry name" value="Tryp_SPc"/>
    <property type="match status" value="1"/>
</dbReference>
<proteinExistence type="inferred from homology"/>
<feature type="compositionally biased region" description="Polar residues" evidence="6">
    <location>
        <begin position="176"/>
        <end position="186"/>
    </location>
</feature>
<dbReference type="AlphaFoldDB" id="A0AAN8Q5R7"/>
<organism evidence="9 10">
    <name type="scientific">Polyplax serrata</name>
    <name type="common">Common mouse louse</name>
    <dbReference type="NCBI Taxonomy" id="468196"/>
    <lineage>
        <taxon>Eukaryota</taxon>
        <taxon>Metazoa</taxon>
        <taxon>Ecdysozoa</taxon>
        <taxon>Arthropoda</taxon>
        <taxon>Hexapoda</taxon>
        <taxon>Insecta</taxon>
        <taxon>Pterygota</taxon>
        <taxon>Neoptera</taxon>
        <taxon>Paraneoptera</taxon>
        <taxon>Psocodea</taxon>
        <taxon>Troctomorpha</taxon>
        <taxon>Phthiraptera</taxon>
        <taxon>Anoplura</taxon>
        <taxon>Polyplacidae</taxon>
        <taxon>Polyplax</taxon>
    </lineage>
</organism>
<name>A0AAN8Q5R7_POLSC</name>
<dbReference type="Proteomes" id="UP001372834">
    <property type="component" value="Unassembled WGS sequence"/>
</dbReference>
<protein>
    <recommendedName>
        <fullName evidence="8">Peptidase S1 domain-containing protein</fullName>
    </recommendedName>
</protein>
<gene>
    <name evidence="9" type="ORF">RUM43_007178</name>
</gene>
<evidence type="ECO:0000256" key="5">
    <source>
        <dbReference type="RuleBase" id="RU363034"/>
    </source>
</evidence>
<keyword evidence="3" id="KW-0325">Glycoprotein</keyword>
<comment type="similarity">
    <text evidence="4">Belongs to the peptidase S1 family. CLIP subfamily.</text>
</comment>
<evidence type="ECO:0000256" key="1">
    <source>
        <dbReference type="ARBA" id="ARBA00022729"/>
    </source>
</evidence>
<feature type="region of interest" description="Disordered" evidence="6">
    <location>
        <begin position="143"/>
        <end position="186"/>
    </location>
</feature>
<keyword evidence="5" id="KW-0645">Protease</keyword>
<feature type="signal peptide" evidence="7">
    <location>
        <begin position="1"/>
        <end position="22"/>
    </location>
</feature>
<dbReference type="SUPFAM" id="SSF50494">
    <property type="entry name" value="Trypsin-like serine proteases"/>
    <property type="match status" value="1"/>
</dbReference>